<feature type="active site" description="Nucleophile" evidence="10">
    <location>
        <position position="119"/>
    </location>
</feature>
<dbReference type="EMBL" id="JAYKXP010000032">
    <property type="protein sequence ID" value="KAK7041778.1"/>
    <property type="molecule type" value="Genomic_DNA"/>
</dbReference>
<sequence length="202" mass="20524">MLAFNFVATSLLVVLGSLSPGFATPLAERQQPCADVMVIFARGTTEVAPIGAVVGPPFATALAAQLGGRSLSFRGVDYPAVIAGYLAGGDPAGSRQMAVDITNTANACPNAKIVSSGYSQGGQLVHNSAALLSPSVAARVSAVVIFGDPKSSQRVANVDTSKVKVFCNFGDNICDGGVLVLPPHLTYGADAGEAARFVVSKL</sequence>
<dbReference type="InterPro" id="IPR043579">
    <property type="entry name" value="CUTINASE_2"/>
</dbReference>
<feature type="active site" evidence="10">
    <location>
        <position position="171"/>
    </location>
</feature>
<dbReference type="InterPro" id="IPR000675">
    <property type="entry name" value="Cutinase/axe"/>
</dbReference>
<feature type="chain" id="PRO_5043089246" description="Cutinase" evidence="12">
    <location>
        <begin position="24"/>
        <end position="202"/>
    </location>
</feature>
<evidence type="ECO:0000256" key="9">
    <source>
        <dbReference type="ARBA" id="ARBA00034045"/>
    </source>
</evidence>
<feature type="active site" description="Proton donor/acceptor" evidence="10">
    <location>
        <position position="184"/>
    </location>
</feature>
<dbReference type="GO" id="GO:0016052">
    <property type="term" value="P:carbohydrate catabolic process"/>
    <property type="evidence" value="ECO:0007669"/>
    <property type="project" value="TreeGrafter"/>
</dbReference>
<keyword evidence="5 12" id="KW-0964">Secreted</keyword>
<keyword evidence="7 12" id="KW-0378">Hydrolase</keyword>
<comment type="subcellular location">
    <subcellularLocation>
        <location evidence="1 12">Secreted</location>
    </subcellularLocation>
</comment>
<evidence type="ECO:0000313" key="13">
    <source>
        <dbReference type="EMBL" id="KAK7041778.1"/>
    </source>
</evidence>
<feature type="signal peptide" evidence="12">
    <location>
        <begin position="1"/>
        <end position="23"/>
    </location>
</feature>
<dbReference type="SMART" id="SM01110">
    <property type="entry name" value="Cutinase"/>
    <property type="match status" value="1"/>
</dbReference>
<organism evidence="13 14">
    <name type="scientific">Paramarasmius palmivorus</name>
    <dbReference type="NCBI Taxonomy" id="297713"/>
    <lineage>
        <taxon>Eukaryota</taxon>
        <taxon>Fungi</taxon>
        <taxon>Dikarya</taxon>
        <taxon>Basidiomycota</taxon>
        <taxon>Agaricomycotina</taxon>
        <taxon>Agaricomycetes</taxon>
        <taxon>Agaricomycetidae</taxon>
        <taxon>Agaricales</taxon>
        <taxon>Marasmiineae</taxon>
        <taxon>Marasmiaceae</taxon>
        <taxon>Paramarasmius</taxon>
    </lineage>
</organism>
<dbReference type="InterPro" id="IPR011150">
    <property type="entry name" value="Cutinase_monf"/>
</dbReference>
<evidence type="ECO:0000256" key="10">
    <source>
        <dbReference type="PIRSR" id="PIRSR611150-1"/>
    </source>
</evidence>
<evidence type="ECO:0000256" key="11">
    <source>
        <dbReference type="PIRSR" id="PIRSR611150-2"/>
    </source>
</evidence>
<evidence type="ECO:0000256" key="7">
    <source>
        <dbReference type="ARBA" id="ARBA00022801"/>
    </source>
</evidence>
<dbReference type="PANTHER" id="PTHR48250:SF1">
    <property type="entry name" value="CUTINASE"/>
    <property type="match status" value="1"/>
</dbReference>
<dbReference type="PANTHER" id="PTHR48250">
    <property type="entry name" value="CUTINASE 2-RELATED"/>
    <property type="match status" value="1"/>
</dbReference>
<comment type="caution">
    <text evidence="13">The sequence shown here is derived from an EMBL/GenBank/DDBJ whole genome shotgun (WGS) entry which is preliminary data.</text>
</comment>
<evidence type="ECO:0000313" key="14">
    <source>
        <dbReference type="Proteomes" id="UP001383192"/>
    </source>
</evidence>
<evidence type="ECO:0000256" key="5">
    <source>
        <dbReference type="ARBA" id="ARBA00022525"/>
    </source>
</evidence>
<dbReference type="PRINTS" id="PR00129">
    <property type="entry name" value="CUTINASE"/>
</dbReference>
<comment type="catalytic activity">
    <reaction evidence="9 12">
        <text>cutin + H2O = cutin monomers.</text>
        <dbReference type="EC" id="3.1.1.74"/>
    </reaction>
</comment>
<evidence type="ECO:0000256" key="4">
    <source>
        <dbReference type="ARBA" id="ARBA00022487"/>
    </source>
</evidence>
<keyword evidence="4 12" id="KW-0719">Serine esterase</keyword>
<dbReference type="InterPro" id="IPR043580">
    <property type="entry name" value="CUTINASE_1"/>
</dbReference>
<feature type="disulfide bond" evidence="11">
    <location>
        <begin position="167"/>
        <end position="174"/>
    </location>
</feature>
<dbReference type="PROSITE" id="PS00155">
    <property type="entry name" value="CUTINASE_1"/>
    <property type="match status" value="1"/>
</dbReference>
<dbReference type="SUPFAM" id="SSF53474">
    <property type="entry name" value="alpha/beta-Hydrolases"/>
    <property type="match status" value="1"/>
</dbReference>
<proteinExistence type="inferred from homology"/>
<keyword evidence="14" id="KW-1185">Reference proteome</keyword>
<name>A0AAW0CUL0_9AGAR</name>
<keyword evidence="8 11" id="KW-1015">Disulfide bond</keyword>
<dbReference type="Gene3D" id="3.40.50.1820">
    <property type="entry name" value="alpha/beta hydrolase"/>
    <property type="match status" value="1"/>
</dbReference>
<dbReference type="PROSITE" id="PS00931">
    <property type="entry name" value="CUTINASE_2"/>
    <property type="match status" value="1"/>
</dbReference>
<dbReference type="EC" id="3.1.1.74" evidence="3 12"/>
<evidence type="ECO:0000256" key="1">
    <source>
        <dbReference type="ARBA" id="ARBA00004613"/>
    </source>
</evidence>
<dbReference type="GO" id="GO:0050525">
    <property type="term" value="F:cutinase activity"/>
    <property type="evidence" value="ECO:0007669"/>
    <property type="project" value="UniProtKB-UniRule"/>
</dbReference>
<dbReference type="GO" id="GO:0005576">
    <property type="term" value="C:extracellular region"/>
    <property type="evidence" value="ECO:0007669"/>
    <property type="project" value="UniProtKB-SubCell"/>
</dbReference>
<evidence type="ECO:0000256" key="2">
    <source>
        <dbReference type="ARBA" id="ARBA00007534"/>
    </source>
</evidence>
<evidence type="ECO:0000256" key="6">
    <source>
        <dbReference type="ARBA" id="ARBA00022729"/>
    </source>
</evidence>
<feature type="disulfide bond" evidence="11">
    <location>
        <begin position="33"/>
        <end position="108"/>
    </location>
</feature>
<dbReference type="InterPro" id="IPR029058">
    <property type="entry name" value="AB_hydrolase_fold"/>
</dbReference>
<comment type="function">
    <text evidence="12">Catalyzes the hydrolysis of complex carboxylic polyesters found in the cell wall of plants. Degrades cutin, a macromolecule that forms the structure of the plant cuticle.</text>
</comment>
<accession>A0AAW0CUL0</accession>
<comment type="similarity">
    <text evidence="2 12">Belongs to the cutinase family.</text>
</comment>
<dbReference type="Pfam" id="PF01083">
    <property type="entry name" value="Cutinase"/>
    <property type="match status" value="1"/>
</dbReference>
<reference evidence="13 14" key="1">
    <citation type="submission" date="2024-01" db="EMBL/GenBank/DDBJ databases">
        <title>A draft genome for a cacao thread blight-causing isolate of Paramarasmius palmivorus.</title>
        <authorList>
            <person name="Baruah I.K."/>
            <person name="Bukari Y."/>
            <person name="Amoako-Attah I."/>
            <person name="Meinhardt L.W."/>
            <person name="Bailey B.A."/>
            <person name="Cohen S.P."/>
        </authorList>
    </citation>
    <scope>NUCLEOTIDE SEQUENCE [LARGE SCALE GENOMIC DNA]</scope>
    <source>
        <strain evidence="13 14">GH-12</strain>
    </source>
</reference>
<keyword evidence="6 12" id="KW-0732">Signal</keyword>
<evidence type="ECO:0000256" key="8">
    <source>
        <dbReference type="ARBA" id="ARBA00023157"/>
    </source>
</evidence>
<protein>
    <recommendedName>
        <fullName evidence="3 12">Cutinase</fullName>
        <ecNumber evidence="3 12">3.1.1.74</ecNumber>
    </recommendedName>
</protein>
<dbReference type="Proteomes" id="UP001383192">
    <property type="component" value="Unassembled WGS sequence"/>
</dbReference>
<gene>
    <name evidence="13" type="ORF">VNI00_009067</name>
</gene>
<dbReference type="AlphaFoldDB" id="A0AAW0CUL0"/>
<evidence type="ECO:0000256" key="12">
    <source>
        <dbReference type="RuleBase" id="RU361263"/>
    </source>
</evidence>
<evidence type="ECO:0000256" key="3">
    <source>
        <dbReference type="ARBA" id="ARBA00013095"/>
    </source>
</evidence>